<name>A0A0A9CW87_ARUDO</name>
<keyword evidence="1" id="KW-0472">Membrane</keyword>
<dbReference type="EMBL" id="GBRH01218019">
    <property type="protein sequence ID" value="JAD79876.1"/>
    <property type="molecule type" value="Transcribed_RNA"/>
</dbReference>
<proteinExistence type="predicted"/>
<dbReference type="AlphaFoldDB" id="A0A0A9CW87"/>
<feature type="transmembrane region" description="Helical" evidence="1">
    <location>
        <begin position="21"/>
        <end position="42"/>
    </location>
</feature>
<evidence type="ECO:0000256" key="1">
    <source>
        <dbReference type="SAM" id="Phobius"/>
    </source>
</evidence>
<evidence type="ECO:0000313" key="2">
    <source>
        <dbReference type="EMBL" id="JAD79876.1"/>
    </source>
</evidence>
<keyword evidence="1" id="KW-1133">Transmembrane helix</keyword>
<reference evidence="2" key="2">
    <citation type="journal article" date="2015" name="Data Brief">
        <title>Shoot transcriptome of the giant reed, Arundo donax.</title>
        <authorList>
            <person name="Barrero R.A."/>
            <person name="Guerrero F.D."/>
            <person name="Moolhuijzen P."/>
            <person name="Goolsby J.A."/>
            <person name="Tidwell J."/>
            <person name="Bellgard S.E."/>
            <person name="Bellgard M.I."/>
        </authorList>
    </citation>
    <scope>NUCLEOTIDE SEQUENCE</scope>
    <source>
        <tissue evidence="2">Shoot tissue taken approximately 20 cm above the soil surface</tissue>
    </source>
</reference>
<keyword evidence="1" id="KW-0812">Transmembrane</keyword>
<accession>A0A0A9CW87</accession>
<organism evidence="2">
    <name type="scientific">Arundo donax</name>
    <name type="common">Giant reed</name>
    <name type="synonym">Donax arundinaceus</name>
    <dbReference type="NCBI Taxonomy" id="35708"/>
    <lineage>
        <taxon>Eukaryota</taxon>
        <taxon>Viridiplantae</taxon>
        <taxon>Streptophyta</taxon>
        <taxon>Embryophyta</taxon>
        <taxon>Tracheophyta</taxon>
        <taxon>Spermatophyta</taxon>
        <taxon>Magnoliopsida</taxon>
        <taxon>Liliopsida</taxon>
        <taxon>Poales</taxon>
        <taxon>Poaceae</taxon>
        <taxon>PACMAD clade</taxon>
        <taxon>Arundinoideae</taxon>
        <taxon>Arundineae</taxon>
        <taxon>Arundo</taxon>
    </lineage>
</organism>
<reference evidence="2" key="1">
    <citation type="submission" date="2014-09" db="EMBL/GenBank/DDBJ databases">
        <authorList>
            <person name="Magalhaes I.L.F."/>
            <person name="Oliveira U."/>
            <person name="Santos F.R."/>
            <person name="Vidigal T.H.D.A."/>
            <person name="Brescovit A.D."/>
            <person name="Santos A.J."/>
        </authorList>
    </citation>
    <scope>NUCLEOTIDE SEQUENCE</scope>
    <source>
        <tissue evidence="2">Shoot tissue taken approximately 20 cm above the soil surface</tissue>
    </source>
</reference>
<sequence length="64" mass="7119">MLEYESSTFLLQMILKQKLRGQGMAFLVGGGSGTICFVLVSHPEKDIFENMMLFCSLAVQIGQM</sequence>
<protein>
    <submittedName>
        <fullName evidence="2">Uncharacterized protein</fullName>
    </submittedName>
</protein>